<accession>G9AIT7</accession>
<dbReference type="HOGENOM" id="CLU_027128_1_1_5"/>
<dbReference type="SUPFAM" id="SSF53822">
    <property type="entry name" value="Periplasmic binding protein-like I"/>
    <property type="match status" value="1"/>
</dbReference>
<dbReference type="PROSITE" id="PS51318">
    <property type="entry name" value="TAT"/>
    <property type="match status" value="1"/>
</dbReference>
<name>G9AIT7_SINF1</name>
<dbReference type="EMBL" id="HE616899">
    <property type="protein sequence ID" value="CCF00969.1"/>
    <property type="molecule type" value="Genomic_DNA"/>
</dbReference>
<dbReference type="Proteomes" id="UP000007735">
    <property type="component" value="Plasmid pSfHH103e"/>
</dbReference>
<dbReference type="AlphaFoldDB" id="G9AIT7"/>
<dbReference type="PATRIC" id="fig|380.5.peg.6053"/>
<dbReference type="PANTHER" id="PTHR47628:SF1">
    <property type="entry name" value="ALIPHATIC AMIDASE EXPRESSION-REGULATING PROTEIN"/>
    <property type="match status" value="1"/>
</dbReference>
<evidence type="ECO:0000313" key="1">
    <source>
        <dbReference type="EMBL" id="CCF00969.1"/>
    </source>
</evidence>
<dbReference type="Pfam" id="PF13433">
    <property type="entry name" value="Peripla_BP_5"/>
    <property type="match status" value="1"/>
</dbReference>
<dbReference type="KEGG" id="sfh:SFHH103_06510"/>
<gene>
    <name evidence="1" type="ordered locus">SFHH103_06510</name>
</gene>
<proteinExistence type="predicted"/>
<keyword evidence="1" id="KW-0614">Plasmid</keyword>
<sequence length="412" mass="44914">MTISRRDFLKKAATSSAVLAVGPALLNSKVFAADDILVGGIHDLSGGLDLYGKPMADALILAAEEINEAGGLLGRQIKLISQDPQSNMQQYTQIAQKMALGDKVAVVHGGMTSSSREVIRPVLRKAETLYFYNTQYEGGVCDRNTFCTGATPAQNLASAIPESISRFGKTIYVVAADYNYGQIISEWVKKYAKEHGGEVVAVEFFPLDVSEFGPTIQKIQAAAPDLLFSALVGGAHVSFYRQWAAAGLNKKIPLVSSTFSHGQEQLVLSAEEGNGIVTFASYFETIDSPANKAFLERWHKRFGDDYPVVTEFASNTYQGVHLWAKAVAEAGTIDRMKVIEALEAGLSLEGPSGKVTIDPRTHHVKVDARMAETENQTFKILKQWDQQASTDTQSVCDLIENPDTNEQFVIRP</sequence>
<organism evidence="1 2">
    <name type="scientific">Sinorhizobium fredii (strain HH103)</name>
    <dbReference type="NCBI Taxonomy" id="1117943"/>
    <lineage>
        <taxon>Bacteria</taxon>
        <taxon>Pseudomonadati</taxon>
        <taxon>Pseudomonadota</taxon>
        <taxon>Alphaproteobacteria</taxon>
        <taxon>Hyphomicrobiales</taxon>
        <taxon>Rhizobiaceae</taxon>
        <taxon>Sinorhizobium/Ensifer group</taxon>
        <taxon>Sinorhizobium</taxon>
    </lineage>
</organism>
<dbReference type="InterPro" id="IPR019546">
    <property type="entry name" value="TAT_signal_bac_arc"/>
</dbReference>
<evidence type="ECO:0000313" key="2">
    <source>
        <dbReference type="Proteomes" id="UP000007735"/>
    </source>
</evidence>
<dbReference type="NCBIfam" id="TIGR01409">
    <property type="entry name" value="TAT_signal_seq"/>
    <property type="match status" value="1"/>
</dbReference>
<dbReference type="CDD" id="cd06356">
    <property type="entry name" value="PBP1_amide_urea_BP-like"/>
    <property type="match status" value="1"/>
</dbReference>
<reference evidence="1 2" key="1">
    <citation type="journal article" date="2012" name="J. Bacteriol.">
        <title>Genome sequence of the soybean symbiont Sinorhizobium fredii HH103.</title>
        <authorList>
            <person name="Weidner S."/>
            <person name="Becker A."/>
            <person name="Bonilla I."/>
            <person name="Jaenicke S."/>
            <person name="Lloret J."/>
            <person name="Margaret I."/>
            <person name="Puhler A."/>
            <person name="Ruiz-Sainz J.E."/>
            <person name="Schneiker-Bekel S."/>
            <person name="Szczepanowski R."/>
            <person name="Vinardell J.M."/>
            <person name="Zehner S."/>
            <person name="Gottfert M."/>
        </authorList>
    </citation>
    <scope>NUCLEOTIDE SEQUENCE [LARGE SCALE GENOMIC DNA]</scope>
    <source>
        <strain evidence="1 2">HH103</strain>
        <plasmid evidence="2">pSfHH103e</plasmid>
    </source>
</reference>
<dbReference type="Gene3D" id="3.40.50.2300">
    <property type="match status" value="2"/>
</dbReference>
<dbReference type="InterPro" id="IPR028082">
    <property type="entry name" value="Peripla_BP_I"/>
</dbReference>
<protein>
    <submittedName>
        <fullName evidence="1">ABC superfamily ATP binding cassette transporter, binding protein</fullName>
    </submittedName>
</protein>
<dbReference type="RefSeq" id="WP_014332608.1">
    <property type="nucleotide sequence ID" value="NC_016815.1"/>
</dbReference>
<geneLocation type="plasmid" evidence="1 2">
    <name>pSfHH103e</name>
</geneLocation>
<dbReference type="InterPro" id="IPR006311">
    <property type="entry name" value="TAT_signal"/>
</dbReference>
<dbReference type="PANTHER" id="PTHR47628">
    <property type="match status" value="1"/>
</dbReference>